<sequence length="190" mass="20153">MKIVIVYHSITGTTAQLAETVAAGCRSVAAAEPQLIRIEGVDIQQGRYKNSAVLEVIDHSDAVIFGSPTFMGSVSAQFKAFADATAGDHWVEQLWADKIAAGFTVGTGYCGDTLHCLHYLQILAAQHGMLWTGLDLAGAGDVKAPNRLGAQAGLIARAVDSAIEAPDLETAFYLGQRVARIVSRLRRSGL</sequence>
<dbReference type="SUPFAM" id="SSF52218">
    <property type="entry name" value="Flavoproteins"/>
    <property type="match status" value="1"/>
</dbReference>
<feature type="domain" description="Flavodoxin-like" evidence="4">
    <location>
        <begin position="3"/>
        <end position="179"/>
    </location>
</feature>
<keyword evidence="2" id="KW-0285">Flavoprotein</keyword>
<evidence type="ECO:0000256" key="1">
    <source>
        <dbReference type="ARBA" id="ARBA00001917"/>
    </source>
</evidence>
<keyword evidence="3" id="KW-0288">FMN</keyword>
<dbReference type="RefSeq" id="WP_310279868.1">
    <property type="nucleotide sequence ID" value="NZ_JAVDWR010000011.1"/>
</dbReference>
<reference evidence="5 6" key="1">
    <citation type="submission" date="2023-07" db="EMBL/GenBank/DDBJ databases">
        <title>Sorghum-associated microbial communities from plants grown in Nebraska, USA.</title>
        <authorList>
            <person name="Schachtman D."/>
        </authorList>
    </citation>
    <scope>NUCLEOTIDE SEQUENCE [LARGE SCALE GENOMIC DNA]</scope>
    <source>
        <strain evidence="5 6">4138</strain>
    </source>
</reference>
<dbReference type="InterPro" id="IPR029039">
    <property type="entry name" value="Flavoprotein-like_sf"/>
</dbReference>
<comment type="cofactor">
    <cofactor evidence="1">
        <name>FMN</name>
        <dbReference type="ChEBI" id="CHEBI:58210"/>
    </cofactor>
</comment>
<dbReference type="InterPro" id="IPR005025">
    <property type="entry name" value="FMN_Rdtase-like_dom"/>
</dbReference>
<dbReference type="PANTHER" id="PTHR30546">
    <property type="entry name" value="FLAVODOXIN-RELATED PROTEIN WRBA-RELATED"/>
    <property type="match status" value="1"/>
</dbReference>
<dbReference type="Proteomes" id="UP001257909">
    <property type="component" value="Unassembled WGS sequence"/>
</dbReference>
<organism evidence="5 6">
    <name type="scientific">Rheinheimera soli</name>
    <dbReference type="NCBI Taxonomy" id="443616"/>
    <lineage>
        <taxon>Bacteria</taxon>
        <taxon>Pseudomonadati</taxon>
        <taxon>Pseudomonadota</taxon>
        <taxon>Gammaproteobacteria</taxon>
        <taxon>Chromatiales</taxon>
        <taxon>Chromatiaceae</taxon>
        <taxon>Rheinheimera</taxon>
    </lineage>
</organism>
<evidence type="ECO:0000313" key="6">
    <source>
        <dbReference type="Proteomes" id="UP001257909"/>
    </source>
</evidence>
<comment type="caution">
    <text evidence="5">The sequence shown here is derived from an EMBL/GenBank/DDBJ whole genome shotgun (WGS) entry which is preliminary data.</text>
</comment>
<name>A0ABU1W260_9GAMM</name>
<dbReference type="InterPro" id="IPR001226">
    <property type="entry name" value="Flavodoxin_CS"/>
</dbReference>
<proteinExistence type="predicted"/>
<evidence type="ECO:0000256" key="2">
    <source>
        <dbReference type="ARBA" id="ARBA00022630"/>
    </source>
</evidence>
<dbReference type="PROSITE" id="PS50902">
    <property type="entry name" value="FLAVODOXIN_LIKE"/>
    <property type="match status" value="1"/>
</dbReference>
<dbReference type="InterPro" id="IPR008254">
    <property type="entry name" value="Flavodoxin/NO_synth"/>
</dbReference>
<dbReference type="EMBL" id="JAVDWR010000011">
    <property type="protein sequence ID" value="MDR7122032.1"/>
    <property type="molecule type" value="Genomic_DNA"/>
</dbReference>
<evidence type="ECO:0000259" key="4">
    <source>
        <dbReference type="PROSITE" id="PS50902"/>
    </source>
</evidence>
<evidence type="ECO:0000256" key="3">
    <source>
        <dbReference type="ARBA" id="ARBA00022643"/>
    </source>
</evidence>
<dbReference type="Pfam" id="PF03358">
    <property type="entry name" value="FMN_red"/>
    <property type="match status" value="1"/>
</dbReference>
<protein>
    <submittedName>
        <fullName evidence="5">Multimeric flavodoxin WrbA</fullName>
    </submittedName>
</protein>
<evidence type="ECO:0000313" key="5">
    <source>
        <dbReference type="EMBL" id="MDR7122032.1"/>
    </source>
</evidence>
<gene>
    <name evidence="5" type="ORF">J2W69_002989</name>
</gene>
<dbReference type="Gene3D" id="3.40.50.360">
    <property type="match status" value="1"/>
</dbReference>
<keyword evidence="6" id="KW-1185">Reference proteome</keyword>
<accession>A0ABU1W260</accession>
<dbReference type="PANTHER" id="PTHR30546:SF23">
    <property type="entry name" value="FLAVOPROTEIN-LIKE PROTEIN YCP4-RELATED"/>
    <property type="match status" value="1"/>
</dbReference>
<dbReference type="PROSITE" id="PS00201">
    <property type="entry name" value="FLAVODOXIN"/>
    <property type="match status" value="1"/>
</dbReference>